<keyword evidence="1" id="KW-0614">Plasmid</keyword>
<accession>A0A221T2T6</accession>
<dbReference type="Proteomes" id="UP000259030">
    <property type="component" value="Plasmid pDFI3"/>
</dbReference>
<sequence>MLYGLLRIADKYRLRVTDLAGGSHEPNSRHYLGVAFDADTINGVRVSKNNPSYAEVMRLCRLYGATEILGPGKAGHSYHIHCAWPKP</sequence>
<name>A0A221T2T6_9DEIO</name>
<proteinExistence type="predicted"/>
<dbReference type="KEGG" id="dfc:DFI_18650"/>
<dbReference type="SUPFAM" id="SSF55166">
    <property type="entry name" value="Hedgehog/DD-peptidase"/>
    <property type="match status" value="1"/>
</dbReference>
<evidence type="ECO:0008006" key="3">
    <source>
        <dbReference type="Google" id="ProtNLM"/>
    </source>
</evidence>
<organism evidence="1 2">
    <name type="scientific">Deinococcus ficus</name>
    <dbReference type="NCBI Taxonomy" id="317577"/>
    <lineage>
        <taxon>Bacteria</taxon>
        <taxon>Thermotogati</taxon>
        <taxon>Deinococcota</taxon>
        <taxon>Deinococci</taxon>
        <taxon>Deinococcales</taxon>
        <taxon>Deinococcaceae</taxon>
        <taxon>Deinococcus</taxon>
    </lineage>
</organism>
<geneLocation type="plasmid" evidence="2">
    <name>pdfi3</name>
</geneLocation>
<evidence type="ECO:0000313" key="1">
    <source>
        <dbReference type="EMBL" id="ASN83218.1"/>
    </source>
</evidence>
<keyword evidence="2" id="KW-1185">Reference proteome</keyword>
<dbReference type="AlphaFoldDB" id="A0A221T2T6"/>
<protein>
    <recommendedName>
        <fullName evidence="3">Peptidase M15A C-terminal domain-containing protein</fullName>
    </recommendedName>
</protein>
<dbReference type="EMBL" id="CP021084">
    <property type="protein sequence ID" value="ASN83218.1"/>
    <property type="molecule type" value="Genomic_DNA"/>
</dbReference>
<dbReference type="InterPro" id="IPR009045">
    <property type="entry name" value="Zn_M74/Hedgehog-like"/>
</dbReference>
<reference evidence="1 2" key="1">
    <citation type="submission" date="2017-05" db="EMBL/GenBank/DDBJ databases">
        <title>The complete genome sequence of Deinococcus ficus isolated from the rhizosphere of the Ficus religiosa L. in Taiwan.</title>
        <authorList>
            <person name="Wu K.-M."/>
            <person name="Liao T.-L."/>
            <person name="Liu Y.-M."/>
            <person name="Young C.-C."/>
            <person name="Tsai S.-F."/>
        </authorList>
    </citation>
    <scope>NUCLEOTIDE SEQUENCE [LARGE SCALE GENOMIC DNA]</scope>
    <source>
        <strain evidence="1 2">CC-FR2-10</strain>
        <plasmid evidence="2">pdfi3</plasmid>
    </source>
</reference>
<gene>
    <name evidence="1" type="ORF">DFI_18650</name>
</gene>
<evidence type="ECO:0000313" key="2">
    <source>
        <dbReference type="Proteomes" id="UP000259030"/>
    </source>
</evidence>